<evidence type="ECO:0000256" key="3">
    <source>
        <dbReference type="ARBA" id="ARBA00023128"/>
    </source>
</evidence>
<proteinExistence type="inferred from homology"/>
<dbReference type="PROSITE" id="PS51886">
    <property type="entry name" value="TLDC"/>
    <property type="match status" value="1"/>
</dbReference>
<protein>
    <recommendedName>
        <fullName evidence="4">Oxidation resistance protein 1</fullName>
    </recommendedName>
</protein>
<dbReference type="SMART" id="SM00584">
    <property type="entry name" value="TLDc"/>
    <property type="match status" value="1"/>
</dbReference>
<feature type="domain" description="TLDc" evidence="5">
    <location>
        <begin position="1"/>
        <end position="132"/>
    </location>
</feature>
<comment type="subcellular location">
    <subcellularLocation>
        <location evidence="1">Mitochondrion</location>
    </subcellularLocation>
</comment>
<comment type="similarity">
    <text evidence="2">Belongs to the OXR1 family.</text>
</comment>
<feature type="non-terminal residue" evidence="6">
    <location>
        <position position="1"/>
    </location>
</feature>
<evidence type="ECO:0000256" key="2">
    <source>
        <dbReference type="ARBA" id="ARBA00009540"/>
    </source>
</evidence>
<sequence length="182" mass="20426">HAFSTAIVENGATLILVREGGEEHVFGGFADEDWKPKPHFYGSSSDFLLSVTPRLRIFRATSYNSNYRYFTFGQSTLRNGLQFGGQETYPGVWIDADFEHGSSRPCTTYGTTAPLSRFEDFQVGEVEAWCLCPPERDEDAEAGKLAKKSVLDTHGDAVYMLEAGGRRMYSKEVRGEFRRGNK</sequence>
<evidence type="ECO:0000313" key="6">
    <source>
        <dbReference type="EMBL" id="KAG5462023.1"/>
    </source>
</evidence>
<dbReference type="GO" id="GO:0006979">
    <property type="term" value="P:response to oxidative stress"/>
    <property type="evidence" value="ECO:0007669"/>
    <property type="project" value="TreeGrafter"/>
</dbReference>
<dbReference type="GO" id="GO:0005739">
    <property type="term" value="C:mitochondrion"/>
    <property type="evidence" value="ECO:0007669"/>
    <property type="project" value="UniProtKB-SubCell"/>
</dbReference>
<evidence type="ECO:0000259" key="5">
    <source>
        <dbReference type="PROSITE" id="PS51886"/>
    </source>
</evidence>
<dbReference type="OrthoDB" id="26679at2759"/>
<dbReference type="InterPro" id="IPR006571">
    <property type="entry name" value="TLDc_dom"/>
</dbReference>
<dbReference type="EMBL" id="JAEFCI010002748">
    <property type="protein sequence ID" value="KAG5462023.1"/>
    <property type="molecule type" value="Genomic_DNA"/>
</dbReference>
<evidence type="ECO:0000313" key="7">
    <source>
        <dbReference type="Proteomes" id="UP000673691"/>
    </source>
</evidence>
<organism evidence="6 7">
    <name type="scientific">Olpidium bornovanus</name>
    <dbReference type="NCBI Taxonomy" id="278681"/>
    <lineage>
        <taxon>Eukaryota</taxon>
        <taxon>Fungi</taxon>
        <taxon>Fungi incertae sedis</taxon>
        <taxon>Olpidiomycota</taxon>
        <taxon>Olpidiomycotina</taxon>
        <taxon>Olpidiomycetes</taxon>
        <taxon>Olpidiales</taxon>
        <taxon>Olpidiaceae</taxon>
        <taxon>Olpidium</taxon>
    </lineage>
</organism>
<dbReference type="Pfam" id="PF07534">
    <property type="entry name" value="TLD"/>
    <property type="match status" value="1"/>
</dbReference>
<dbReference type="GO" id="GO:0005634">
    <property type="term" value="C:nucleus"/>
    <property type="evidence" value="ECO:0007669"/>
    <property type="project" value="TreeGrafter"/>
</dbReference>
<keyword evidence="3" id="KW-0496">Mitochondrion</keyword>
<dbReference type="PANTHER" id="PTHR23354:SF62">
    <property type="entry name" value="MUSTARD, ISOFORM V"/>
    <property type="match status" value="1"/>
</dbReference>
<dbReference type="AlphaFoldDB" id="A0A8H8DKU3"/>
<reference evidence="6 7" key="1">
    <citation type="journal article" name="Sci. Rep.">
        <title>Genome-scale phylogenetic analyses confirm Olpidium as the closest living zoosporic fungus to the non-flagellated, terrestrial fungi.</title>
        <authorList>
            <person name="Chang Y."/>
            <person name="Rochon D."/>
            <person name="Sekimoto S."/>
            <person name="Wang Y."/>
            <person name="Chovatia M."/>
            <person name="Sandor L."/>
            <person name="Salamov A."/>
            <person name="Grigoriev I.V."/>
            <person name="Stajich J.E."/>
            <person name="Spatafora J.W."/>
        </authorList>
    </citation>
    <scope>NUCLEOTIDE SEQUENCE [LARGE SCALE GENOMIC DNA]</scope>
    <source>
        <strain evidence="6">S191</strain>
    </source>
</reference>
<keyword evidence="7" id="KW-1185">Reference proteome</keyword>
<dbReference type="PANTHER" id="PTHR23354">
    <property type="entry name" value="NUCLEOLAR PROTEIN 7/ESTROGEN RECEPTOR COACTIVATOR-RELATED"/>
    <property type="match status" value="1"/>
</dbReference>
<evidence type="ECO:0000256" key="4">
    <source>
        <dbReference type="ARBA" id="ARBA00040604"/>
    </source>
</evidence>
<name>A0A8H8DKU3_9FUNG</name>
<dbReference type="Proteomes" id="UP000673691">
    <property type="component" value="Unassembled WGS sequence"/>
</dbReference>
<evidence type="ECO:0000256" key="1">
    <source>
        <dbReference type="ARBA" id="ARBA00004173"/>
    </source>
</evidence>
<accession>A0A8H8DKU3</accession>
<gene>
    <name evidence="6" type="ORF">BJ554DRAFT_5699</name>
</gene>
<comment type="caution">
    <text evidence="6">The sequence shown here is derived from an EMBL/GenBank/DDBJ whole genome shotgun (WGS) entry which is preliminary data.</text>
</comment>